<dbReference type="AlphaFoldDB" id="A0AA38LX23"/>
<dbReference type="RefSeq" id="XP_052948912.1">
    <property type="nucleotide sequence ID" value="XM_053087764.1"/>
</dbReference>
<reference evidence="2" key="1">
    <citation type="journal article" date="2022" name="G3 (Bethesda)">
        <title>High quality genome of the basidiomycete yeast Dioszegia hungarica PDD-24b-2 isolated from cloud water.</title>
        <authorList>
            <person name="Jarrige D."/>
            <person name="Haridas S."/>
            <person name="Bleykasten-Grosshans C."/>
            <person name="Joly M."/>
            <person name="Nadalig T."/>
            <person name="Sancelme M."/>
            <person name="Vuilleumier S."/>
            <person name="Grigoriev I.V."/>
            <person name="Amato P."/>
            <person name="Bringel F."/>
        </authorList>
    </citation>
    <scope>NUCLEOTIDE SEQUENCE</scope>
    <source>
        <strain evidence="2">PDD-24b-2</strain>
    </source>
</reference>
<comment type="caution">
    <text evidence="2">The sequence shown here is derived from an EMBL/GenBank/DDBJ whole genome shotgun (WGS) entry which is preliminary data.</text>
</comment>
<dbReference type="EMBL" id="JAKWFO010000001">
    <property type="protein sequence ID" value="KAI9639135.1"/>
    <property type="molecule type" value="Genomic_DNA"/>
</dbReference>
<evidence type="ECO:0000313" key="2">
    <source>
        <dbReference type="EMBL" id="KAI9639135.1"/>
    </source>
</evidence>
<protein>
    <submittedName>
        <fullName evidence="2">Uncharacterized protein</fullName>
    </submittedName>
</protein>
<accession>A0AA38LX23</accession>
<keyword evidence="3" id="KW-1185">Reference proteome</keyword>
<organism evidence="2 3">
    <name type="scientific">Dioszegia hungarica</name>
    <dbReference type="NCBI Taxonomy" id="4972"/>
    <lineage>
        <taxon>Eukaryota</taxon>
        <taxon>Fungi</taxon>
        <taxon>Dikarya</taxon>
        <taxon>Basidiomycota</taxon>
        <taxon>Agaricomycotina</taxon>
        <taxon>Tremellomycetes</taxon>
        <taxon>Tremellales</taxon>
        <taxon>Bulleribasidiaceae</taxon>
        <taxon>Dioszegia</taxon>
    </lineage>
</organism>
<proteinExistence type="predicted"/>
<sequence>MSDDEHVDIGYVYDSDEQDAFYEAIDKCLEKGYKFESFPHHCSPEGVTLPITDFERALESDSTLRRLQTAGLDAWMNASAAVRDLRWEEVCEVADDENQFVDSVWDRDLLDGKFLVVCRDVLKEYVSSVQGRLSQGEAVRTGDAETSMNVDPTELWPQSLGGHLQDLEDDQAISPAVDPASRPSRPRLGQLPNAFKLNLNTSHNSLATSVTRLGKFLRRLTHKPLAQIDAEMGFTEGTAYRLLTWSDYKPYWEGNRGFYNVRSRDKLDKLQRFRERLNDGQSIMQMATKMMRDDTQLNQKEAFRRLKALFSETIPVDQFLWLESYYRDYPNESHKNAITAEWNEKWLQGGEYDVFNTLMGSITAEQMSEAADANAIIPQEIPIRPHGGVSAPIELPDRSMIGTAMSDARVDVPVFEDEADGETDNEETDEGETTRGTVWPTRGETRQAWIALMKEAVTAHNDLSDNSRRLKKFARAIGKHALAIVDARMGYSKGTTLTLLRWNTDFRPLWISNQNIDEDDRRALTQFHDFHATLTSEEGSFESMIAWTIARAPGSKRRTVGNKQARLYAHAHPDIQRERLDKYHPGTASSRPRGNMKRRILRDRDDAFQNLRPPLQCPEIEPDDGSDTSMEDASDIYGDDVEEVNMHD</sequence>
<feature type="region of interest" description="Disordered" evidence="1">
    <location>
        <begin position="419"/>
        <end position="438"/>
    </location>
</feature>
<evidence type="ECO:0000313" key="3">
    <source>
        <dbReference type="Proteomes" id="UP001164286"/>
    </source>
</evidence>
<dbReference type="Proteomes" id="UP001164286">
    <property type="component" value="Unassembled WGS sequence"/>
</dbReference>
<feature type="region of interest" description="Disordered" evidence="1">
    <location>
        <begin position="576"/>
        <end position="648"/>
    </location>
</feature>
<feature type="compositionally biased region" description="Acidic residues" evidence="1">
    <location>
        <begin position="419"/>
        <end position="431"/>
    </location>
</feature>
<feature type="compositionally biased region" description="Acidic residues" evidence="1">
    <location>
        <begin position="620"/>
        <end position="648"/>
    </location>
</feature>
<name>A0AA38LX23_9TREE</name>
<evidence type="ECO:0000256" key="1">
    <source>
        <dbReference type="SAM" id="MobiDB-lite"/>
    </source>
</evidence>
<gene>
    <name evidence="2" type="ORF">MKK02DRAFT_29257</name>
</gene>
<dbReference type="GeneID" id="77726969"/>